<dbReference type="PANTHER" id="PTHR11188:SF17">
    <property type="entry name" value="FI21816P1"/>
    <property type="match status" value="1"/>
</dbReference>
<dbReference type="GeneID" id="66124181"/>
<dbReference type="GO" id="GO:0015031">
    <property type="term" value="P:protein transport"/>
    <property type="evidence" value="ECO:0007669"/>
    <property type="project" value="TreeGrafter"/>
</dbReference>
<comment type="caution">
    <text evidence="3">The sequence shown here is derived from an EMBL/GenBank/DDBJ whole genome shotgun (WGS) entry which is preliminary data.</text>
</comment>
<protein>
    <recommendedName>
        <fullName evidence="2">Arrestin C-terminal-like domain-containing protein</fullName>
    </recommendedName>
</protein>
<gene>
    <name evidence="3" type="ORF">KL928_000130</name>
</gene>
<dbReference type="InterPro" id="IPR014752">
    <property type="entry name" value="Arrestin-like_C"/>
</dbReference>
<dbReference type="InterPro" id="IPR050357">
    <property type="entry name" value="Arrestin_domain-protein"/>
</dbReference>
<dbReference type="Gene3D" id="2.60.40.640">
    <property type="match status" value="1"/>
</dbReference>
<evidence type="ECO:0000256" key="1">
    <source>
        <dbReference type="SAM" id="MobiDB-lite"/>
    </source>
</evidence>
<dbReference type="InterPro" id="IPR011021">
    <property type="entry name" value="Arrestin-like_N"/>
</dbReference>
<dbReference type="RefSeq" id="XP_043062025.1">
    <property type="nucleotide sequence ID" value="XM_043201650.1"/>
</dbReference>
<dbReference type="InterPro" id="IPR011022">
    <property type="entry name" value="Arrestin_C-like"/>
</dbReference>
<name>A0AAN6DJH3_PICAN</name>
<feature type="domain" description="Arrestin C-terminal-like" evidence="2">
    <location>
        <begin position="160"/>
        <end position="294"/>
    </location>
</feature>
<feature type="region of interest" description="Disordered" evidence="1">
    <location>
        <begin position="343"/>
        <end position="364"/>
    </location>
</feature>
<dbReference type="Pfam" id="PF00339">
    <property type="entry name" value="Arrestin_N"/>
    <property type="match status" value="1"/>
</dbReference>
<accession>A0AAN6DJH3</accession>
<dbReference type="GO" id="GO:0005737">
    <property type="term" value="C:cytoplasm"/>
    <property type="evidence" value="ECO:0007669"/>
    <property type="project" value="TreeGrafter"/>
</dbReference>
<sequence>MSQLISQLLQKKQTISNRSYELAIQLLDRKVFLKPDTMVPIRGCLVLRIKKKQINIPSLTVQLIGKTQLDKSTEIQVNPKRQWRCNWMEQGTYYFPFEFLLDGNTPQSFSHHMANVSYFLQTEITNPGSTFKVQKCKTLLTVVKCHFYPEVEDSIALGNWRNLLIYRMSVNNKTIYLGDFIRINLKLIPLHDDRYRIHRVKITLVQHTRRGLKVHKDKVPLYNREPPGNDLELELPIETGYIKFKKKNILLYPSTTLSNTNGVLEISHNVEISLLVEELSYLQNPPLSSICSESTKPGQNIDDDWAMSNASMIDESATLRNKRIQLTMSTKLQVLRHESHLGVEPPPSYNHTLKFPPDYSMGSY</sequence>
<dbReference type="SMART" id="SM01017">
    <property type="entry name" value="Arrestin_C"/>
    <property type="match status" value="1"/>
</dbReference>
<organism evidence="3 4">
    <name type="scientific">Pichia angusta</name>
    <name type="common">Yeast</name>
    <name type="synonym">Hansenula polymorpha</name>
    <dbReference type="NCBI Taxonomy" id="870730"/>
    <lineage>
        <taxon>Eukaryota</taxon>
        <taxon>Fungi</taxon>
        <taxon>Dikarya</taxon>
        <taxon>Ascomycota</taxon>
        <taxon>Saccharomycotina</taxon>
        <taxon>Pichiomycetes</taxon>
        <taxon>Pichiales</taxon>
        <taxon>Pichiaceae</taxon>
        <taxon>Ogataea</taxon>
    </lineage>
</organism>
<evidence type="ECO:0000313" key="3">
    <source>
        <dbReference type="EMBL" id="KAG7821655.1"/>
    </source>
</evidence>
<evidence type="ECO:0000313" key="4">
    <source>
        <dbReference type="Proteomes" id="UP001196530"/>
    </source>
</evidence>
<dbReference type="Proteomes" id="UP001196530">
    <property type="component" value="Unassembled WGS sequence"/>
</dbReference>
<proteinExistence type="predicted"/>
<evidence type="ECO:0000259" key="2">
    <source>
        <dbReference type="SMART" id="SM01017"/>
    </source>
</evidence>
<dbReference type="AlphaFoldDB" id="A0AAN6DJH3"/>
<reference evidence="3" key="1">
    <citation type="journal article" date="2021" name="G3 (Bethesda)">
        <title>Genomic diversity, chromosomal rearrangements, and interspecies hybridization in the ogataea polymorpha species complex.</title>
        <authorList>
            <person name="Hanson S.J."/>
            <person name="Cinneide E.O."/>
            <person name="Salzberg L.I."/>
            <person name="Wolfe K.H."/>
            <person name="McGowan J."/>
            <person name="Fitzpatrick D.A."/>
            <person name="Matlin K."/>
        </authorList>
    </citation>
    <scope>NUCLEOTIDE SEQUENCE</scope>
    <source>
        <strain evidence="3">61-244</strain>
    </source>
</reference>
<dbReference type="Pfam" id="PF02752">
    <property type="entry name" value="Arrestin_C"/>
    <property type="match status" value="1"/>
</dbReference>
<dbReference type="PANTHER" id="PTHR11188">
    <property type="entry name" value="ARRESTIN DOMAIN CONTAINING PROTEIN"/>
    <property type="match status" value="1"/>
</dbReference>
<dbReference type="EMBL" id="JAHLUX010000001">
    <property type="protein sequence ID" value="KAG7821655.1"/>
    <property type="molecule type" value="Genomic_DNA"/>
</dbReference>